<keyword evidence="1" id="KW-1133">Transmembrane helix</keyword>
<name>A0A0F9S606_9ZZZZ</name>
<sequence>MGAIIRASAIDVVFTIIPMIANILPIFSTVFTGSNSPALLLFTLDIIPKINPIIFSTMAIINPGAKPKTFSALPIHRIIKKIILPLPITKPLIAKALDASTKPKHFFEYGPSLPSFITSFYWLIGRDVDSDGDCDVFVDTCLGLSVLN</sequence>
<gene>
    <name evidence="2" type="ORF">LCGC14_0891640</name>
</gene>
<proteinExistence type="predicted"/>
<evidence type="ECO:0000256" key="1">
    <source>
        <dbReference type="SAM" id="Phobius"/>
    </source>
</evidence>
<dbReference type="EMBL" id="LAZR01002858">
    <property type="protein sequence ID" value="KKN24758.1"/>
    <property type="molecule type" value="Genomic_DNA"/>
</dbReference>
<keyword evidence="1" id="KW-0812">Transmembrane</keyword>
<organism evidence="2">
    <name type="scientific">marine sediment metagenome</name>
    <dbReference type="NCBI Taxonomy" id="412755"/>
    <lineage>
        <taxon>unclassified sequences</taxon>
        <taxon>metagenomes</taxon>
        <taxon>ecological metagenomes</taxon>
    </lineage>
</organism>
<reference evidence="2" key="1">
    <citation type="journal article" date="2015" name="Nature">
        <title>Complex archaea that bridge the gap between prokaryotes and eukaryotes.</title>
        <authorList>
            <person name="Spang A."/>
            <person name="Saw J.H."/>
            <person name="Jorgensen S.L."/>
            <person name="Zaremba-Niedzwiedzka K."/>
            <person name="Martijn J."/>
            <person name="Lind A.E."/>
            <person name="van Eijk R."/>
            <person name="Schleper C."/>
            <person name="Guy L."/>
            <person name="Ettema T.J."/>
        </authorList>
    </citation>
    <scope>NUCLEOTIDE SEQUENCE</scope>
</reference>
<accession>A0A0F9S606</accession>
<evidence type="ECO:0000313" key="2">
    <source>
        <dbReference type="EMBL" id="KKN24758.1"/>
    </source>
</evidence>
<dbReference type="AlphaFoldDB" id="A0A0F9S606"/>
<keyword evidence="1" id="KW-0472">Membrane</keyword>
<protein>
    <submittedName>
        <fullName evidence="2">Uncharacterized protein</fullName>
    </submittedName>
</protein>
<feature type="transmembrane region" description="Helical" evidence="1">
    <location>
        <begin position="12"/>
        <end position="32"/>
    </location>
</feature>
<comment type="caution">
    <text evidence="2">The sequence shown here is derived from an EMBL/GenBank/DDBJ whole genome shotgun (WGS) entry which is preliminary data.</text>
</comment>